<dbReference type="GO" id="GO:0004521">
    <property type="term" value="F:RNA endonuclease activity"/>
    <property type="evidence" value="ECO:0007669"/>
    <property type="project" value="TreeGrafter"/>
</dbReference>
<organism evidence="7 8">
    <name type="scientific">Aneurinibacillus aneurinilyticus</name>
    <name type="common">Bacillus aneurinolyticus</name>
    <dbReference type="NCBI Taxonomy" id="1391"/>
    <lineage>
        <taxon>Bacteria</taxon>
        <taxon>Bacillati</taxon>
        <taxon>Bacillota</taxon>
        <taxon>Bacilli</taxon>
        <taxon>Bacillales</taxon>
        <taxon>Paenibacillaceae</taxon>
        <taxon>Aneurinibacillus group</taxon>
        <taxon>Aneurinibacillus</taxon>
    </lineage>
</organism>
<dbReference type="EMBL" id="JABAGO010000022">
    <property type="protein sequence ID" value="NME99100.1"/>
    <property type="molecule type" value="Genomic_DNA"/>
</dbReference>
<comment type="catalytic activity">
    <reaction evidence="4">
        <text>3',5'-cyclic UMP + H2O = UMP + H(+)</text>
        <dbReference type="Rhea" id="RHEA:70575"/>
        <dbReference type="ChEBI" id="CHEBI:15377"/>
        <dbReference type="ChEBI" id="CHEBI:15378"/>
        <dbReference type="ChEBI" id="CHEBI:57865"/>
        <dbReference type="ChEBI" id="CHEBI:184387"/>
    </reaction>
    <physiologicalReaction direction="left-to-right" evidence="4">
        <dbReference type="Rhea" id="RHEA:70576"/>
    </physiologicalReaction>
</comment>
<dbReference type="InterPro" id="IPR022712">
    <property type="entry name" value="Beta_Casp"/>
</dbReference>
<dbReference type="InterPro" id="IPR011108">
    <property type="entry name" value="RMMBL"/>
</dbReference>
<dbReference type="InterPro" id="IPR050698">
    <property type="entry name" value="MBL"/>
</dbReference>
<dbReference type="AlphaFoldDB" id="A0A848D0J7"/>
<comment type="function">
    <text evidence="3">Counteracts the endogenous Pycsar antiviral defense system. Phosphodiesterase that enables metal-dependent hydrolysis of host cyclic nucleotide Pycsar defense signals such as cCMP and cUMP.</text>
</comment>
<evidence type="ECO:0000313" key="7">
    <source>
        <dbReference type="EMBL" id="NME99100.1"/>
    </source>
</evidence>
<evidence type="ECO:0000256" key="2">
    <source>
        <dbReference type="ARBA" id="ARBA00034221"/>
    </source>
</evidence>
<dbReference type="Pfam" id="PF10996">
    <property type="entry name" value="Beta-Casp"/>
    <property type="match status" value="1"/>
</dbReference>
<sequence>MKIQFIGGARTVTGSCYVLDTGRHKVLIDCGMFQGNKELEQWNEQSFPFNPGEIAAVVLTHAHIDHSGLIPKLCKQGFSGPIIATHSTVDLCSIMLPDSGHIQEAEAEWYNRKRRRRGRPQMKPLYTEKDARYCLSQFQGIPYDQCTQVVPGITIRMRDAGHILGSAIIEMWVNTPEMDSACKLVFSGDLGSKQQAIVKDPAFIDGADYVFIESTYGDRLHGERVDRGEILGGIVRTIQKQGGNIIIPSFSVGRTQEIIYELSKLLHEGKIAPLPVFIDSPLAIEATRIFRRNQEVFDEESQQYLRQGMDPLSFPGLQFVETVEKSQRLNRVVSGTIIISSSGMCEAGRIKHHLKHHLWRPKSHIVFVGYQAQGTLGRRIVDGARRVRIFGEDINVLAHIHNIEGFSAHADQAGLLEWLASFTYKPKKVFIVHGEEAVSLHFAKTVSETLGLDAHVPYRFETVTYGEAIEITGHASAGKEPVKLPDGLAYALENVTLASLELQNVLQSQALSPAQKQEVLERLAVCVEALEQSAQDCEE</sequence>
<dbReference type="InterPro" id="IPR001279">
    <property type="entry name" value="Metallo-B-lactamas"/>
</dbReference>
<evidence type="ECO:0000259" key="5">
    <source>
        <dbReference type="SMART" id="SM00849"/>
    </source>
</evidence>
<name>A0A848D0J7_ANEAE</name>
<dbReference type="PANTHER" id="PTHR11203:SF37">
    <property type="entry name" value="INTEGRATOR COMPLEX SUBUNIT 11"/>
    <property type="match status" value="1"/>
</dbReference>
<dbReference type="InterPro" id="IPR036866">
    <property type="entry name" value="RibonucZ/Hydroxyglut_hydro"/>
</dbReference>
<evidence type="ECO:0000256" key="3">
    <source>
        <dbReference type="ARBA" id="ARBA00034301"/>
    </source>
</evidence>
<dbReference type="Pfam" id="PF07521">
    <property type="entry name" value="RMMBL"/>
    <property type="match status" value="1"/>
</dbReference>
<comment type="caution">
    <text evidence="7">The sequence shown here is derived from an EMBL/GenBank/DDBJ whole genome shotgun (WGS) entry which is preliminary data.</text>
</comment>
<feature type="domain" description="Metallo-beta-lactamase" evidence="5">
    <location>
        <begin position="13"/>
        <end position="234"/>
    </location>
</feature>
<evidence type="ECO:0000259" key="6">
    <source>
        <dbReference type="SMART" id="SM01027"/>
    </source>
</evidence>
<evidence type="ECO:0000256" key="4">
    <source>
        <dbReference type="ARBA" id="ARBA00048505"/>
    </source>
</evidence>
<dbReference type="Gene3D" id="3.40.50.10890">
    <property type="match status" value="1"/>
</dbReference>
<protein>
    <submittedName>
        <fullName evidence="7">MBL fold metallo-hydrolase</fullName>
    </submittedName>
</protein>
<dbReference type="GO" id="GO:0016787">
    <property type="term" value="F:hydrolase activity"/>
    <property type="evidence" value="ECO:0007669"/>
    <property type="project" value="UniProtKB-KW"/>
</dbReference>
<evidence type="ECO:0000313" key="8">
    <source>
        <dbReference type="Proteomes" id="UP000561326"/>
    </source>
</evidence>
<gene>
    <name evidence="7" type="ORF">HF838_12605</name>
</gene>
<dbReference type="Proteomes" id="UP000561326">
    <property type="component" value="Unassembled WGS sequence"/>
</dbReference>
<dbReference type="Pfam" id="PF00753">
    <property type="entry name" value="Lactamase_B"/>
    <property type="match status" value="1"/>
</dbReference>
<comment type="catalytic activity">
    <reaction evidence="2">
        <text>3',5'-cyclic CMP + H2O = CMP + H(+)</text>
        <dbReference type="Rhea" id="RHEA:72675"/>
        <dbReference type="ChEBI" id="CHEBI:15377"/>
        <dbReference type="ChEBI" id="CHEBI:15378"/>
        <dbReference type="ChEBI" id="CHEBI:58003"/>
        <dbReference type="ChEBI" id="CHEBI:60377"/>
    </reaction>
    <physiologicalReaction direction="left-to-right" evidence="2">
        <dbReference type="Rhea" id="RHEA:72676"/>
    </physiologicalReaction>
</comment>
<accession>A0A848D0J7</accession>
<dbReference type="SMART" id="SM01027">
    <property type="entry name" value="Beta-Casp"/>
    <property type="match status" value="1"/>
</dbReference>
<dbReference type="PANTHER" id="PTHR11203">
    <property type="entry name" value="CLEAVAGE AND POLYADENYLATION SPECIFICITY FACTOR FAMILY MEMBER"/>
    <property type="match status" value="1"/>
</dbReference>
<keyword evidence="1 7" id="KW-0378">Hydrolase</keyword>
<dbReference type="Gene3D" id="3.60.15.10">
    <property type="entry name" value="Ribonuclease Z/Hydroxyacylglutathione hydrolase-like"/>
    <property type="match status" value="1"/>
</dbReference>
<dbReference type="SUPFAM" id="SSF56281">
    <property type="entry name" value="Metallo-hydrolase/oxidoreductase"/>
    <property type="match status" value="1"/>
</dbReference>
<evidence type="ECO:0000256" key="1">
    <source>
        <dbReference type="ARBA" id="ARBA00022801"/>
    </source>
</evidence>
<reference evidence="7 8" key="1">
    <citation type="submission" date="2020-04" db="EMBL/GenBank/DDBJ databases">
        <authorList>
            <person name="Hitch T.C.A."/>
            <person name="Wylensek D."/>
            <person name="Clavel T."/>
        </authorList>
    </citation>
    <scope>NUCLEOTIDE SEQUENCE [LARGE SCALE GENOMIC DNA]</scope>
    <source>
        <strain evidence="7 8">WB01_D5_05</strain>
    </source>
</reference>
<dbReference type="SMART" id="SM00849">
    <property type="entry name" value="Lactamase_B"/>
    <property type="match status" value="1"/>
</dbReference>
<feature type="domain" description="Beta-Casp" evidence="6">
    <location>
        <begin position="255"/>
        <end position="380"/>
    </location>
</feature>
<dbReference type="CDD" id="cd16295">
    <property type="entry name" value="TTHA0252-CPSF-like_MBL-fold"/>
    <property type="match status" value="1"/>
</dbReference>
<proteinExistence type="predicted"/>
<dbReference type="RefSeq" id="WP_168975406.1">
    <property type="nucleotide sequence ID" value="NZ_JABAGO010000022.1"/>
</dbReference>